<evidence type="ECO:0000256" key="1">
    <source>
        <dbReference type="SAM" id="MobiDB-lite"/>
    </source>
</evidence>
<feature type="region of interest" description="Disordered" evidence="1">
    <location>
        <begin position="1"/>
        <end position="25"/>
    </location>
</feature>
<name>A0A6N2AFR1_SOLCI</name>
<organism evidence="2">
    <name type="scientific">Solanum chilense</name>
    <name type="common">Tomato</name>
    <name type="synonym">Lycopersicon chilense</name>
    <dbReference type="NCBI Taxonomy" id="4083"/>
    <lineage>
        <taxon>Eukaryota</taxon>
        <taxon>Viridiplantae</taxon>
        <taxon>Streptophyta</taxon>
        <taxon>Embryophyta</taxon>
        <taxon>Tracheophyta</taxon>
        <taxon>Spermatophyta</taxon>
        <taxon>Magnoliopsida</taxon>
        <taxon>eudicotyledons</taxon>
        <taxon>Gunneridae</taxon>
        <taxon>Pentapetalae</taxon>
        <taxon>asterids</taxon>
        <taxon>lamiids</taxon>
        <taxon>Solanales</taxon>
        <taxon>Solanaceae</taxon>
        <taxon>Solanoideae</taxon>
        <taxon>Solaneae</taxon>
        <taxon>Solanum</taxon>
        <taxon>Solanum subgen. Lycopersicon</taxon>
    </lineage>
</organism>
<reference evidence="2" key="1">
    <citation type="submission" date="2019-05" db="EMBL/GenBank/DDBJ databases">
        <title>The de novo reference genome and transcriptome assemblies of the wild tomato species Solanum chilense.</title>
        <authorList>
            <person name="Stam R."/>
            <person name="Nosenko T."/>
            <person name="Hoerger A.C."/>
            <person name="Stephan W."/>
            <person name="Seidel M.A."/>
            <person name="Kuhn J.M.M."/>
            <person name="Haberer G."/>
            <person name="Tellier A."/>
        </authorList>
    </citation>
    <scope>NUCLEOTIDE SEQUENCE</scope>
    <source>
        <tissue evidence="2">Mature leaves</tissue>
    </source>
</reference>
<dbReference type="Gene3D" id="1.10.3450.40">
    <property type="entry name" value="Signal recognition particle, SRP68 subunit, RNA-binding domain"/>
    <property type="match status" value="1"/>
</dbReference>
<evidence type="ECO:0000313" key="2">
    <source>
        <dbReference type="EMBL" id="TMW80530.1"/>
    </source>
</evidence>
<dbReference type="GO" id="GO:0003723">
    <property type="term" value="F:RNA binding"/>
    <property type="evidence" value="ECO:0007669"/>
    <property type="project" value="InterPro"/>
</dbReference>
<gene>
    <name evidence="2" type="ORF">EJD97_018729</name>
</gene>
<dbReference type="EMBL" id="RXGB01051838">
    <property type="protein sequence ID" value="TMW80530.1"/>
    <property type="molecule type" value="Genomic_DNA"/>
</dbReference>
<accession>A0A6N2AFR1</accession>
<comment type="caution">
    <text evidence="2">The sequence shown here is derived from an EMBL/GenBank/DDBJ whole genome shotgun (WGS) entry which is preliminary data.</text>
</comment>
<feature type="compositionally biased region" description="Basic and acidic residues" evidence="1">
    <location>
        <begin position="1"/>
        <end position="16"/>
    </location>
</feature>
<proteinExistence type="predicted"/>
<protein>
    <submittedName>
        <fullName evidence="2">Uncharacterized protein</fullName>
    </submittedName>
</protein>
<dbReference type="InterPro" id="IPR038253">
    <property type="entry name" value="SRP68_N_sf"/>
</dbReference>
<dbReference type="AlphaFoldDB" id="A0A6N2AFR1"/>
<sequence>MAKRKETSATEIDDRSSMPSNQINNPKFSVNLLQLLKSTQMQHGLRFGDYASYRCVILLHTYECLISILKQTLFLGYKLQV</sequence>